<protein>
    <submittedName>
        <fullName evidence="2">Uncharacterized protein LOC117652195</fullName>
    </submittedName>
</protein>
<dbReference type="RefSeq" id="XP_034252820.1">
    <property type="nucleotide sequence ID" value="XM_034396929.1"/>
</dbReference>
<dbReference type="PANTHER" id="PTHR13475">
    <property type="entry name" value="NEUGRIN"/>
    <property type="match status" value="1"/>
</dbReference>
<dbReference type="Proteomes" id="UP000515158">
    <property type="component" value="Unplaced"/>
</dbReference>
<evidence type="ECO:0000313" key="2">
    <source>
        <dbReference type="RefSeq" id="XP_034252820.1"/>
    </source>
</evidence>
<dbReference type="KEGG" id="tpal:117652195"/>
<proteinExistence type="predicted"/>
<name>A0A6P9A5N8_THRPL</name>
<dbReference type="OrthoDB" id="6415470at2759"/>
<dbReference type="GeneID" id="117652195"/>
<dbReference type="PANTHER" id="PTHR13475:SF3">
    <property type="entry name" value="NEUGRIN"/>
    <property type="match status" value="1"/>
</dbReference>
<dbReference type="Pfam" id="PF06413">
    <property type="entry name" value="Neugrin"/>
    <property type="match status" value="1"/>
</dbReference>
<gene>
    <name evidence="2" type="primary">LOC117652195</name>
</gene>
<keyword evidence="1" id="KW-1185">Reference proteome</keyword>
<dbReference type="FunCoup" id="A0A6P9A5N8">
    <property type="interactions" value="401"/>
</dbReference>
<dbReference type="InParanoid" id="A0A6P9A5N8"/>
<organism evidence="2">
    <name type="scientific">Thrips palmi</name>
    <name type="common">Melon thrips</name>
    <dbReference type="NCBI Taxonomy" id="161013"/>
    <lineage>
        <taxon>Eukaryota</taxon>
        <taxon>Metazoa</taxon>
        <taxon>Ecdysozoa</taxon>
        <taxon>Arthropoda</taxon>
        <taxon>Hexapoda</taxon>
        <taxon>Insecta</taxon>
        <taxon>Pterygota</taxon>
        <taxon>Neoptera</taxon>
        <taxon>Paraneoptera</taxon>
        <taxon>Thysanoptera</taxon>
        <taxon>Terebrantia</taxon>
        <taxon>Thripoidea</taxon>
        <taxon>Thripidae</taxon>
        <taxon>Thrips</taxon>
    </lineage>
</organism>
<dbReference type="GO" id="GO:0005634">
    <property type="term" value="C:nucleus"/>
    <property type="evidence" value="ECO:0007669"/>
    <property type="project" value="TreeGrafter"/>
</dbReference>
<accession>A0A6P9A5N8</accession>
<sequence length="508" mass="58793">MIIMLAVRKLFVDASPLRHCMLYFKYSNKSIRKPRVTFGKKKWNAPQVHQNYNFGRNPGVEGQLQALDLTEEEMKDPNILEDMEQQFWNADKVEGTLEREKYIDKELQSIFQVTRKQFKEEKSPNMLSWDEKQQIRALHAKDPEKWTHMQLAFSFPATPSIIQKILRAKWKYNSPEQIEKHDARVQRNWDALLKDDLEVPNEELKKHLLSFSQRRKLISSNMKDIATSTVPPPKTSDSLKNVLKDGGVFANIYKSYKPIDRIEKRDETITEEVQTPAQAGLQMLYQPPQNDTFIIPKAAQNVLHRTNKHLTLEDMKDVVMQDVVKGKSLTGDEINFVQEKLLMEREKSNYPIMKDPIGKEANEEFSRGQEGIDTVSNSSNDLNTTHKITLSVEEINTSDSAKNFRSSQSEDDNVSKFIDVSGIKNIQKLEDKEIIASLRTAKMARSKMDDEIVVKAVKEYVSHSSESYPLEIAIPKDKWKKGALYRVKDRFYTDDGEFLYRVPGISQE</sequence>
<reference evidence="2" key="1">
    <citation type="submission" date="2025-08" db="UniProtKB">
        <authorList>
            <consortium name="RefSeq"/>
        </authorList>
    </citation>
    <scope>IDENTIFICATION</scope>
    <source>
        <tissue evidence="2">Total insect</tissue>
    </source>
</reference>
<dbReference type="InterPro" id="IPR010487">
    <property type="entry name" value="NGRN/Rrg9"/>
</dbReference>
<evidence type="ECO:0000313" key="1">
    <source>
        <dbReference type="Proteomes" id="UP000515158"/>
    </source>
</evidence>
<dbReference type="AlphaFoldDB" id="A0A6P9A5N8"/>